<dbReference type="CDD" id="cd21631">
    <property type="entry name" value="RHH_CopG_NikR-like"/>
    <property type="match status" value="1"/>
</dbReference>
<evidence type="ECO:0000313" key="4">
    <source>
        <dbReference type="Proteomes" id="UP001597139"/>
    </source>
</evidence>
<dbReference type="RefSeq" id="WP_267645264.1">
    <property type="nucleotide sequence ID" value="NZ_JANHGR010000001.1"/>
</dbReference>
<organism evidence="3 4">
    <name type="scientific">Halolamina litorea</name>
    <dbReference type="NCBI Taxonomy" id="1515593"/>
    <lineage>
        <taxon>Archaea</taxon>
        <taxon>Methanobacteriati</taxon>
        <taxon>Methanobacteriota</taxon>
        <taxon>Stenosarchaea group</taxon>
        <taxon>Halobacteria</taxon>
        <taxon>Halobacteriales</taxon>
        <taxon>Haloferacaceae</taxon>
    </lineage>
</organism>
<proteinExistence type="predicted"/>
<feature type="compositionally biased region" description="Gly residues" evidence="1">
    <location>
        <begin position="1"/>
        <end position="10"/>
    </location>
</feature>
<dbReference type="InterPro" id="IPR002145">
    <property type="entry name" value="CopG"/>
</dbReference>
<evidence type="ECO:0000259" key="2">
    <source>
        <dbReference type="Pfam" id="PF01402"/>
    </source>
</evidence>
<comment type="caution">
    <text evidence="3">The sequence shown here is derived from an EMBL/GenBank/DDBJ whole genome shotgun (WGS) entry which is preliminary data.</text>
</comment>
<dbReference type="Pfam" id="PF01402">
    <property type="entry name" value="RHH_1"/>
    <property type="match status" value="1"/>
</dbReference>
<feature type="region of interest" description="Disordered" evidence="1">
    <location>
        <begin position="1"/>
        <end position="20"/>
    </location>
</feature>
<dbReference type="AlphaFoldDB" id="A0ABD6BLV4"/>
<name>A0ABD6BLV4_9EURY</name>
<dbReference type="EMBL" id="JBHUCZ010000001">
    <property type="protein sequence ID" value="MFD1566022.1"/>
    <property type="molecule type" value="Genomic_DNA"/>
</dbReference>
<keyword evidence="4" id="KW-1185">Reference proteome</keyword>
<accession>A0ABD6BLV4</accession>
<gene>
    <name evidence="3" type="ORF">ACFSAU_00800</name>
</gene>
<evidence type="ECO:0000313" key="3">
    <source>
        <dbReference type="EMBL" id="MFD1566022.1"/>
    </source>
</evidence>
<protein>
    <submittedName>
        <fullName evidence="3">Ribbon-helix-helix domain-containing protein</fullName>
    </submittedName>
</protein>
<reference evidence="3 4" key="1">
    <citation type="journal article" date="2019" name="Int. J. Syst. Evol. Microbiol.">
        <title>The Global Catalogue of Microorganisms (GCM) 10K type strain sequencing project: providing services to taxonomists for standard genome sequencing and annotation.</title>
        <authorList>
            <consortium name="The Broad Institute Genomics Platform"/>
            <consortium name="The Broad Institute Genome Sequencing Center for Infectious Disease"/>
            <person name="Wu L."/>
            <person name="Ma J."/>
        </authorList>
    </citation>
    <scope>NUCLEOTIDE SEQUENCE [LARGE SCALE GENOMIC DNA]</scope>
    <source>
        <strain evidence="3 4">CGMCC 1.12859</strain>
    </source>
</reference>
<evidence type="ECO:0000256" key="1">
    <source>
        <dbReference type="SAM" id="MobiDB-lite"/>
    </source>
</evidence>
<dbReference type="Proteomes" id="UP001597139">
    <property type="component" value="Unassembled WGS sequence"/>
</dbReference>
<feature type="domain" description="Ribbon-helix-helix protein CopG" evidence="2">
    <location>
        <begin position="20"/>
        <end position="58"/>
    </location>
</feature>
<sequence>MHRMDGGGLMGRMDHNPTQRVSFGCPEDDLDILDEIAEDEDTSRSALLRELVAERVAERRDTSDDLFMPEDEELRNAYRTLLDVADERIRGAGLRLTVEEAKNALYDNRTPKDAVMSKYIRPLKPDFVQIDSDMSNVWVTVRPPTPIHSTTGATGAPADD</sequence>